<dbReference type="EMBL" id="CAEZVN010000002">
    <property type="protein sequence ID" value="CAB4623943.1"/>
    <property type="molecule type" value="Genomic_DNA"/>
</dbReference>
<gene>
    <name evidence="2" type="ORF">UFOPK2001_00069</name>
</gene>
<organism evidence="2">
    <name type="scientific">freshwater metagenome</name>
    <dbReference type="NCBI Taxonomy" id="449393"/>
    <lineage>
        <taxon>unclassified sequences</taxon>
        <taxon>metagenomes</taxon>
        <taxon>ecological metagenomes</taxon>
    </lineage>
</organism>
<feature type="transmembrane region" description="Helical" evidence="1">
    <location>
        <begin position="65"/>
        <end position="83"/>
    </location>
</feature>
<reference evidence="2" key="1">
    <citation type="submission" date="2020-05" db="EMBL/GenBank/DDBJ databases">
        <authorList>
            <person name="Chiriac C."/>
            <person name="Salcher M."/>
            <person name="Ghai R."/>
            <person name="Kavagutti S V."/>
        </authorList>
    </citation>
    <scope>NUCLEOTIDE SEQUENCE</scope>
</reference>
<proteinExistence type="predicted"/>
<name>A0A6J6IHJ6_9ZZZZ</name>
<protein>
    <submittedName>
        <fullName evidence="2">Unannotated protein</fullName>
    </submittedName>
</protein>
<evidence type="ECO:0000313" key="2">
    <source>
        <dbReference type="EMBL" id="CAB4623943.1"/>
    </source>
</evidence>
<keyword evidence="1" id="KW-1133">Transmembrane helix</keyword>
<feature type="transmembrane region" description="Helical" evidence="1">
    <location>
        <begin position="123"/>
        <end position="142"/>
    </location>
</feature>
<feature type="transmembrane region" description="Helical" evidence="1">
    <location>
        <begin position="148"/>
        <end position="167"/>
    </location>
</feature>
<accession>A0A6J6IHJ6</accession>
<dbReference type="AlphaFoldDB" id="A0A6J6IHJ6"/>
<feature type="transmembrane region" description="Helical" evidence="1">
    <location>
        <begin position="35"/>
        <end position="58"/>
    </location>
</feature>
<evidence type="ECO:0000256" key="1">
    <source>
        <dbReference type="SAM" id="Phobius"/>
    </source>
</evidence>
<keyword evidence="1" id="KW-0812">Transmembrane</keyword>
<feature type="transmembrane region" description="Helical" evidence="1">
    <location>
        <begin position="89"/>
        <end position="108"/>
    </location>
</feature>
<feature type="transmembrane region" description="Helical" evidence="1">
    <location>
        <begin position="12"/>
        <end position="29"/>
    </location>
</feature>
<sequence>MAITQTPRIALAARAAISLAVGLFLTFSQSHGAEIGLLALGIFGLSFAVLNGLASVVFQKGLAAIENVPLVMVALLIGIFALSAANDELAFKFLVTGWAIIAGAFELYQSRRAGFKTTAGRDLLINSCFSLLLAVLFLLAPLDIVSQVGFFGAYLMMSGVHIGIAAASPAAKA</sequence>
<keyword evidence="1" id="KW-0472">Membrane</keyword>